<dbReference type="InterPro" id="IPR006015">
    <property type="entry name" value="Universal_stress_UspA"/>
</dbReference>
<dbReference type="OrthoDB" id="105697at2157"/>
<keyword evidence="4" id="KW-1185">Reference proteome</keyword>
<dbReference type="Gene3D" id="3.40.50.620">
    <property type="entry name" value="HUPs"/>
    <property type="match status" value="1"/>
</dbReference>
<proteinExistence type="inferred from homology"/>
<dbReference type="STRING" id="1095778.SAMN04489842_3737"/>
<dbReference type="EMBL" id="FNLC01000005">
    <property type="protein sequence ID" value="SDR40089.1"/>
    <property type="molecule type" value="Genomic_DNA"/>
</dbReference>
<dbReference type="Proteomes" id="UP000198848">
    <property type="component" value="Unassembled WGS sequence"/>
</dbReference>
<dbReference type="RefSeq" id="WP_090385199.1">
    <property type="nucleotide sequence ID" value="NZ_FNLC01000005.1"/>
</dbReference>
<organism evidence="3 4">
    <name type="scientific">Natronobacterium texcoconense</name>
    <dbReference type="NCBI Taxonomy" id="1095778"/>
    <lineage>
        <taxon>Archaea</taxon>
        <taxon>Methanobacteriati</taxon>
        <taxon>Methanobacteriota</taxon>
        <taxon>Stenosarchaea group</taxon>
        <taxon>Halobacteria</taxon>
        <taxon>Halobacteriales</taxon>
        <taxon>Natrialbaceae</taxon>
        <taxon>Natronobacterium</taxon>
    </lineage>
</organism>
<dbReference type="SUPFAM" id="SSF52402">
    <property type="entry name" value="Adenine nucleotide alpha hydrolases-like"/>
    <property type="match status" value="1"/>
</dbReference>
<evidence type="ECO:0000259" key="2">
    <source>
        <dbReference type="Pfam" id="PF00582"/>
    </source>
</evidence>
<reference evidence="4" key="1">
    <citation type="submission" date="2016-10" db="EMBL/GenBank/DDBJ databases">
        <authorList>
            <person name="Varghese N."/>
            <person name="Submissions S."/>
        </authorList>
    </citation>
    <scope>NUCLEOTIDE SEQUENCE [LARGE SCALE GENOMIC DNA]</scope>
    <source>
        <strain evidence="4">DSM 24767</strain>
    </source>
</reference>
<dbReference type="PANTHER" id="PTHR46268:SF6">
    <property type="entry name" value="UNIVERSAL STRESS PROTEIN UP12"/>
    <property type="match status" value="1"/>
</dbReference>
<feature type="domain" description="UspA" evidence="2">
    <location>
        <begin position="1"/>
        <end position="138"/>
    </location>
</feature>
<evidence type="ECO:0000313" key="4">
    <source>
        <dbReference type="Proteomes" id="UP000198848"/>
    </source>
</evidence>
<comment type="similarity">
    <text evidence="1">Belongs to the universal stress protein A family.</text>
</comment>
<dbReference type="PRINTS" id="PR01438">
    <property type="entry name" value="UNVRSLSTRESS"/>
</dbReference>
<dbReference type="AlphaFoldDB" id="A0A1H1IR39"/>
<evidence type="ECO:0000256" key="1">
    <source>
        <dbReference type="ARBA" id="ARBA00008791"/>
    </source>
</evidence>
<dbReference type="InterPro" id="IPR006016">
    <property type="entry name" value="UspA"/>
</dbReference>
<evidence type="ECO:0000313" key="3">
    <source>
        <dbReference type="EMBL" id="SDR40089.1"/>
    </source>
</evidence>
<name>A0A1H1IR39_NATTX</name>
<dbReference type="PANTHER" id="PTHR46268">
    <property type="entry name" value="STRESS RESPONSE PROTEIN NHAX"/>
    <property type="match status" value="1"/>
</dbReference>
<dbReference type="InterPro" id="IPR014729">
    <property type="entry name" value="Rossmann-like_a/b/a_fold"/>
</dbReference>
<dbReference type="CDD" id="cd00293">
    <property type="entry name" value="USP-like"/>
    <property type="match status" value="1"/>
</dbReference>
<protein>
    <submittedName>
        <fullName evidence="3">Nucleotide-binding universal stress protein, UspA family</fullName>
    </submittedName>
</protein>
<dbReference type="Pfam" id="PF00582">
    <property type="entry name" value="Usp"/>
    <property type="match status" value="1"/>
</dbReference>
<accession>A0A1H1IR39</accession>
<sequence>MYRNVLVPTDGSEPAARAVEQAVEIADRFDATLHVLFAADVDDRTPWDLSGSQVVESVRDHGQALVDGVAERAPDDLEVTTAVVDGDPRDAIRAYAEDEGIDVIVMGTHGRRGVDRLLLGSVAEHVMRNADCSVLVTRADADEESVDDATTAIDAARDALEAADGVDADQLHLADDPHEMGGYWIVRAETDDRAFNVHISRATGTTRIADVTDE</sequence>
<gene>
    <name evidence="3" type="ORF">SAMN04489842_3737</name>
</gene>